<evidence type="ECO:0000313" key="2">
    <source>
        <dbReference type="Proteomes" id="UP000242770"/>
    </source>
</evidence>
<dbReference type="Proteomes" id="UP000242770">
    <property type="component" value="Unassembled WGS sequence"/>
</dbReference>
<proteinExistence type="predicted"/>
<accession>A0A0F7RYG8</accession>
<keyword evidence="2" id="KW-1185">Reference proteome</keyword>
<protein>
    <submittedName>
        <fullName evidence="1">Uncharacterized protein</fullName>
    </submittedName>
</protein>
<name>A0A0F7RYG8_9BASI</name>
<gene>
    <name evidence="1" type="primary">SSCI26360.1</name>
</gene>
<sequence length="37" mass="3675">MLTAAAAAMVSSAASRIAELAEATGELVATLAPRFDP</sequence>
<reference evidence="2" key="1">
    <citation type="submission" date="2014-06" db="EMBL/GenBank/DDBJ databases">
        <authorList>
            <person name="Berkman P.J."/>
        </authorList>
    </citation>
    <scope>NUCLEOTIDE SEQUENCE [LARGE SCALE GENOMIC DNA]</scope>
</reference>
<evidence type="ECO:0000313" key="1">
    <source>
        <dbReference type="EMBL" id="CDR99657.1"/>
    </source>
</evidence>
<dbReference type="EMBL" id="CCFA01001411">
    <property type="protein sequence ID" value="CDR99657.1"/>
    <property type="molecule type" value="Genomic_DNA"/>
</dbReference>
<dbReference type="AlphaFoldDB" id="A0A0F7RYG8"/>
<organism evidence="1 2">
    <name type="scientific">Sporisorium scitamineum</name>
    <dbReference type="NCBI Taxonomy" id="49012"/>
    <lineage>
        <taxon>Eukaryota</taxon>
        <taxon>Fungi</taxon>
        <taxon>Dikarya</taxon>
        <taxon>Basidiomycota</taxon>
        <taxon>Ustilaginomycotina</taxon>
        <taxon>Ustilaginomycetes</taxon>
        <taxon>Ustilaginales</taxon>
        <taxon>Ustilaginaceae</taxon>
        <taxon>Sporisorium</taxon>
    </lineage>
</organism>